<accession>A0A0C7R3M8</accession>
<dbReference type="Proteomes" id="UP000049127">
    <property type="component" value="Unassembled WGS sequence"/>
</dbReference>
<gene>
    <name evidence="3" type="ORF">R28058_15261</name>
</gene>
<feature type="domain" description="VanZ-like" evidence="2">
    <location>
        <begin position="43"/>
        <end position="177"/>
    </location>
</feature>
<sequence>MMHLNFITIVGLTIVVWAIFRLYLAKLRRTLDLTKEGALLILVIYFLILIRLTIFKFCIIMISSPLNSYQYTFSGVDGIINIIPFKETVNILKDGIHNNKIIRGIILNVIYFIPLGFLLPLLFKKINSFLKIILISTITSSLIEIIQLFTIFSVSNIDDVIFNIIGSVIGLICFKLFEKIVKKLNIEQVLEKIRY</sequence>
<dbReference type="PANTHER" id="PTHR36834">
    <property type="entry name" value="MEMBRANE PROTEIN-RELATED"/>
    <property type="match status" value="1"/>
</dbReference>
<evidence type="ECO:0000259" key="2">
    <source>
        <dbReference type="Pfam" id="PF04892"/>
    </source>
</evidence>
<feature type="transmembrane region" description="Helical" evidence="1">
    <location>
        <begin position="6"/>
        <end position="25"/>
    </location>
</feature>
<dbReference type="AlphaFoldDB" id="A0A0C7R3M8"/>
<evidence type="ECO:0000256" key="1">
    <source>
        <dbReference type="SAM" id="Phobius"/>
    </source>
</evidence>
<dbReference type="PANTHER" id="PTHR36834:SF1">
    <property type="entry name" value="INTEGRAL MEMBRANE PROTEIN"/>
    <property type="match status" value="1"/>
</dbReference>
<keyword evidence="1" id="KW-0812">Transmembrane</keyword>
<feature type="transmembrane region" description="Helical" evidence="1">
    <location>
        <begin position="101"/>
        <end position="123"/>
    </location>
</feature>
<reference evidence="3 4" key="1">
    <citation type="submission" date="2015-01" db="EMBL/GenBank/DDBJ databases">
        <authorList>
            <person name="Aslett A.Martin."/>
            <person name="De Silva Nishadi"/>
        </authorList>
    </citation>
    <scope>NUCLEOTIDE SEQUENCE [LARGE SCALE GENOMIC DNA]</scope>
    <source>
        <strain evidence="3 4">R28058</strain>
    </source>
</reference>
<dbReference type="InterPro" id="IPR006976">
    <property type="entry name" value="VanZ-like"/>
</dbReference>
<keyword evidence="1" id="KW-1133">Transmembrane helix</keyword>
<dbReference type="Pfam" id="PF04892">
    <property type="entry name" value="VanZ"/>
    <property type="match status" value="1"/>
</dbReference>
<dbReference type="RefSeq" id="WP_055333393.1">
    <property type="nucleotide sequence ID" value="NZ_CDNF01000003.1"/>
</dbReference>
<evidence type="ECO:0000313" key="4">
    <source>
        <dbReference type="Proteomes" id="UP000049127"/>
    </source>
</evidence>
<feature type="transmembrane region" description="Helical" evidence="1">
    <location>
        <begin position="160"/>
        <end position="177"/>
    </location>
</feature>
<dbReference type="OrthoDB" id="4822551at2"/>
<name>A0A0C7R3M8_PARSO</name>
<proteinExistence type="predicted"/>
<dbReference type="InterPro" id="IPR053150">
    <property type="entry name" value="Teicoplanin_resist-assoc"/>
</dbReference>
<feature type="transmembrane region" description="Helical" evidence="1">
    <location>
        <begin position="37"/>
        <end position="62"/>
    </location>
</feature>
<feature type="transmembrane region" description="Helical" evidence="1">
    <location>
        <begin position="132"/>
        <end position="154"/>
    </location>
</feature>
<evidence type="ECO:0000313" key="3">
    <source>
        <dbReference type="EMBL" id="CEQ03793.1"/>
    </source>
</evidence>
<organism evidence="3 4">
    <name type="scientific">Paraclostridium sordellii</name>
    <name type="common">Clostridium sordellii</name>
    <dbReference type="NCBI Taxonomy" id="1505"/>
    <lineage>
        <taxon>Bacteria</taxon>
        <taxon>Bacillati</taxon>
        <taxon>Bacillota</taxon>
        <taxon>Clostridia</taxon>
        <taxon>Peptostreptococcales</taxon>
        <taxon>Peptostreptococcaceae</taxon>
        <taxon>Paraclostridium</taxon>
    </lineage>
</organism>
<keyword evidence="1" id="KW-0472">Membrane</keyword>
<dbReference type="EMBL" id="CEKZ01000003">
    <property type="protein sequence ID" value="CEQ03793.1"/>
    <property type="molecule type" value="Genomic_DNA"/>
</dbReference>
<protein>
    <submittedName>
        <fullName evidence="3">Conjugative transposon antibiotic resistance protein</fullName>
    </submittedName>
</protein>